<proteinExistence type="predicted"/>
<name>A0A5C6YU89_9FLAO</name>
<dbReference type="SUPFAM" id="SSF82771">
    <property type="entry name" value="GIY-YIG endonuclease"/>
    <property type="match status" value="1"/>
</dbReference>
<dbReference type="RefSeq" id="WP_146848200.1">
    <property type="nucleotide sequence ID" value="NZ_VORT01000055.1"/>
</dbReference>
<dbReference type="PROSITE" id="PS50164">
    <property type="entry name" value="GIY_YIG"/>
    <property type="match status" value="1"/>
</dbReference>
<dbReference type="Pfam" id="PF01541">
    <property type="entry name" value="GIY-YIG"/>
    <property type="match status" value="1"/>
</dbReference>
<organism evidence="2 3">
    <name type="scientific">Aequorivita antarctica</name>
    <dbReference type="NCBI Taxonomy" id="153266"/>
    <lineage>
        <taxon>Bacteria</taxon>
        <taxon>Pseudomonadati</taxon>
        <taxon>Bacteroidota</taxon>
        <taxon>Flavobacteriia</taxon>
        <taxon>Flavobacteriales</taxon>
        <taxon>Flavobacteriaceae</taxon>
        <taxon>Aequorivita</taxon>
    </lineage>
</organism>
<dbReference type="InterPro" id="IPR000305">
    <property type="entry name" value="GIY-YIG_endonuc"/>
</dbReference>
<dbReference type="AlphaFoldDB" id="A0A5C6YU89"/>
<dbReference type="Gene3D" id="3.40.1440.10">
    <property type="entry name" value="GIY-YIG endonuclease"/>
    <property type="match status" value="1"/>
</dbReference>
<dbReference type="Proteomes" id="UP000321497">
    <property type="component" value="Unassembled WGS sequence"/>
</dbReference>
<evidence type="ECO:0000313" key="2">
    <source>
        <dbReference type="EMBL" id="TXD71091.1"/>
    </source>
</evidence>
<dbReference type="EMBL" id="VORT01000055">
    <property type="protein sequence ID" value="TXD71091.1"/>
    <property type="molecule type" value="Genomic_DNA"/>
</dbReference>
<evidence type="ECO:0000259" key="1">
    <source>
        <dbReference type="PROSITE" id="PS50164"/>
    </source>
</evidence>
<comment type="caution">
    <text evidence="2">The sequence shown here is derived from an EMBL/GenBank/DDBJ whole genome shotgun (WGS) entry which is preliminary data.</text>
</comment>
<evidence type="ECO:0000313" key="3">
    <source>
        <dbReference type="Proteomes" id="UP000321497"/>
    </source>
</evidence>
<accession>A0A5C6YU89</accession>
<keyword evidence="3" id="KW-1185">Reference proteome</keyword>
<sequence length="93" mass="11269">MEEFVTYILYSKKYHKIYIGYSSSLIQRFYSHNHFSNKGYTLKYRPWLVLEVEFHKTKKQAMQRENFLKSGKGREYIYKTVFPKYTADGFISA</sequence>
<protein>
    <submittedName>
        <fullName evidence="2">GIY-YIG nuclease family protein</fullName>
    </submittedName>
</protein>
<feature type="domain" description="GIY-YIG" evidence="1">
    <location>
        <begin position="2"/>
        <end position="78"/>
    </location>
</feature>
<reference evidence="2 3" key="1">
    <citation type="submission" date="2019-08" db="EMBL/GenBank/DDBJ databases">
        <title>Genome of Aequorivita antarctica SW49 (type strain).</title>
        <authorList>
            <person name="Bowman J.P."/>
        </authorList>
    </citation>
    <scope>NUCLEOTIDE SEQUENCE [LARGE SCALE GENOMIC DNA]</scope>
    <source>
        <strain evidence="2 3">SW49</strain>
    </source>
</reference>
<gene>
    <name evidence="2" type="ORF">ESU54_17700</name>
</gene>
<dbReference type="InterPro" id="IPR035901">
    <property type="entry name" value="GIY-YIG_endonuc_sf"/>
</dbReference>